<sequence length="234" mass="25363">MAEKSSVLEKLSPCSKEEIAAWEAYGQRAGLDMHEHPLHYLFPDAKTNAARQGWKAGIAWALALLADDPPSERAAEERRVSLADCPIGLFLAVGGALCLKTEYADNEGRVDAYIVESGEFFWGGAHTIDEQRRVMVTPVPLDQIADAIRLPLAKPAPTAPEPVAGGDGWQPISTAPKDGTPIIVFGGRFDRPDVTQADGDWWNSATARGLGSIPTHWRPLPEAPYTRAEPEGSR</sequence>
<accession>A0ABQ4V134</accession>
<dbReference type="RefSeq" id="WP_238308553.1">
    <property type="nucleotide sequence ID" value="NZ_BPRE01000017.1"/>
</dbReference>
<reference evidence="2" key="1">
    <citation type="journal article" date="2021" name="Front. Microbiol.">
        <title>Comprehensive Comparative Genomics and Phenotyping of Methylobacterium Species.</title>
        <authorList>
            <person name="Alessa O."/>
            <person name="Ogura Y."/>
            <person name="Fujitani Y."/>
            <person name="Takami H."/>
            <person name="Hayashi T."/>
            <person name="Sahin N."/>
            <person name="Tani A."/>
        </authorList>
    </citation>
    <scope>NUCLEOTIDE SEQUENCE</scope>
    <source>
        <strain evidence="2">DSM 14458</strain>
    </source>
</reference>
<organism evidence="2 3">
    <name type="scientific">Methylorubrum suomiense</name>
    <dbReference type="NCBI Taxonomy" id="144191"/>
    <lineage>
        <taxon>Bacteria</taxon>
        <taxon>Pseudomonadati</taxon>
        <taxon>Pseudomonadota</taxon>
        <taxon>Alphaproteobacteria</taxon>
        <taxon>Hyphomicrobiales</taxon>
        <taxon>Methylobacteriaceae</taxon>
        <taxon>Methylorubrum</taxon>
    </lineage>
</organism>
<protein>
    <recommendedName>
        <fullName evidence="4">DUF551 domain-containing protein</fullName>
    </recommendedName>
</protein>
<feature type="region of interest" description="Disordered" evidence="1">
    <location>
        <begin position="212"/>
        <end position="234"/>
    </location>
</feature>
<keyword evidence="3" id="KW-1185">Reference proteome</keyword>
<evidence type="ECO:0000256" key="1">
    <source>
        <dbReference type="SAM" id="MobiDB-lite"/>
    </source>
</evidence>
<evidence type="ECO:0000313" key="3">
    <source>
        <dbReference type="Proteomes" id="UP001055093"/>
    </source>
</evidence>
<proteinExistence type="predicted"/>
<evidence type="ECO:0000313" key="2">
    <source>
        <dbReference type="EMBL" id="GJE77770.1"/>
    </source>
</evidence>
<evidence type="ECO:0008006" key="4">
    <source>
        <dbReference type="Google" id="ProtNLM"/>
    </source>
</evidence>
<name>A0ABQ4V134_9HYPH</name>
<gene>
    <name evidence="2" type="ORF">BGCPKDLD_4377</name>
</gene>
<reference evidence="2" key="2">
    <citation type="submission" date="2021-08" db="EMBL/GenBank/DDBJ databases">
        <authorList>
            <person name="Tani A."/>
            <person name="Ola A."/>
            <person name="Ogura Y."/>
            <person name="Katsura K."/>
            <person name="Hayashi T."/>
        </authorList>
    </citation>
    <scope>NUCLEOTIDE SEQUENCE</scope>
    <source>
        <strain evidence="2">DSM 14458</strain>
    </source>
</reference>
<dbReference type="EMBL" id="BPRE01000017">
    <property type="protein sequence ID" value="GJE77770.1"/>
    <property type="molecule type" value="Genomic_DNA"/>
</dbReference>
<comment type="caution">
    <text evidence="2">The sequence shown here is derived from an EMBL/GenBank/DDBJ whole genome shotgun (WGS) entry which is preliminary data.</text>
</comment>
<dbReference type="Proteomes" id="UP001055093">
    <property type="component" value="Unassembled WGS sequence"/>
</dbReference>